<dbReference type="AlphaFoldDB" id="A0A3E0D6N6"/>
<reference evidence="1 2" key="1">
    <citation type="submission" date="2018-08" db="EMBL/GenBank/DDBJ databases">
        <title>Genomic Encyclopedia of Archaeal and Bacterial Type Strains, Phase II (KMG-II): from individual species to whole genera.</title>
        <authorList>
            <person name="Goeker M."/>
        </authorList>
    </citation>
    <scope>NUCLEOTIDE SEQUENCE [LARGE SCALE GENOMIC DNA]</scope>
    <source>
        <strain evidence="1 2">DSM 15986</strain>
    </source>
</reference>
<proteinExistence type="predicted"/>
<protein>
    <submittedName>
        <fullName evidence="1">Uncharacterized protein</fullName>
    </submittedName>
</protein>
<dbReference type="EMBL" id="QUNF01000040">
    <property type="protein sequence ID" value="REG77601.1"/>
    <property type="molecule type" value="Genomic_DNA"/>
</dbReference>
<evidence type="ECO:0000313" key="2">
    <source>
        <dbReference type="Proteomes" id="UP000256405"/>
    </source>
</evidence>
<organism evidence="1 2">
    <name type="scientific">Algoriphagus antarcticus</name>
    <dbReference type="NCBI Taxonomy" id="238540"/>
    <lineage>
        <taxon>Bacteria</taxon>
        <taxon>Pseudomonadati</taxon>
        <taxon>Bacteroidota</taxon>
        <taxon>Cytophagia</taxon>
        <taxon>Cytophagales</taxon>
        <taxon>Cyclobacteriaceae</taxon>
        <taxon>Algoriphagus</taxon>
    </lineage>
</organism>
<dbReference type="RefSeq" id="WP_169714499.1">
    <property type="nucleotide sequence ID" value="NZ_MSSW01000098.1"/>
</dbReference>
<comment type="caution">
    <text evidence="1">The sequence shown here is derived from an EMBL/GenBank/DDBJ whole genome shotgun (WGS) entry which is preliminary data.</text>
</comment>
<sequence length="51" mass="5726">MKKEENKAVVIKGGLSGMGMEIVGFLVSYKSLFVASTKLEMDTEFFKQQIH</sequence>
<gene>
    <name evidence="1" type="ORF">C8N25_14015</name>
</gene>
<dbReference type="Proteomes" id="UP000256405">
    <property type="component" value="Unassembled WGS sequence"/>
</dbReference>
<accession>A0A3E0D6N6</accession>
<evidence type="ECO:0000313" key="1">
    <source>
        <dbReference type="EMBL" id="REG77601.1"/>
    </source>
</evidence>
<name>A0A3E0D6N6_9BACT</name>
<keyword evidence="2" id="KW-1185">Reference proteome</keyword>